<evidence type="ECO:0000313" key="1">
    <source>
        <dbReference type="EMBL" id="AEW04142.1"/>
    </source>
</evidence>
<accession>G8TZX3</accession>
<dbReference type="Proteomes" id="UP000005439">
    <property type="component" value="Chromosome"/>
</dbReference>
<protein>
    <recommendedName>
        <fullName evidence="3">Poly A polymerase head domain-containing protein</fullName>
    </recommendedName>
</protein>
<reference evidence="1 2" key="2">
    <citation type="journal article" date="2012" name="Stand. Genomic Sci.">
        <title>Complete genome sequence of the moderately thermophilic mineral-sulfide-oxidizing firmicute Sulfobacillus acidophilus type strain (NAL(T)).</title>
        <authorList>
            <person name="Anderson I."/>
            <person name="Chertkov O."/>
            <person name="Chen A."/>
            <person name="Saunders E."/>
            <person name="Lapidus A."/>
            <person name="Nolan M."/>
            <person name="Lucas S."/>
            <person name="Hammon N."/>
            <person name="Deshpande S."/>
            <person name="Cheng J.F."/>
            <person name="Han C."/>
            <person name="Tapia R."/>
            <person name="Goodwin L.A."/>
            <person name="Pitluck S."/>
            <person name="Liolios K."/>
            <person name="Pagani I."/>
            <person name="Ivanova N."/>
            <person name="Mikhailova N."/>
            <person name="Pati A."/>
            <person name="Palaniappan K."/>
            <person name="Land M."/>
            <person name="Pan C."/>
            <person name="Rohde M."/>
            <person name="Pukall R."/>
            <person name="Goker M."/>
            <person name="Detter J.C."/>
            <person name="Woyke T."/>
            <person name="Bristow J."/>
            <person name="Eisen J.A."/>
            <person name="Markowitz V."/>
            <person name="Hugenholtz P."/>
            <person name="Kyrpides N.C."/>
            <person name="Klenk H.P."/>
            <person name="Mavromatis K."/>
        </authorList>
    </citation>
    <scope>NUCLEOTIDE SEQUENCE [LARGE SCALE GENOMIC DNA]</scope>
    <source>
        <strain evidence="2">ATCC 700253 / DSM 10332 / NAL</strain>
    </source>
</reference>
<keyword evidence="2" id="KW-1185">Reference proteome</keyword>
<dbReference type="KEGG" id="sap:Sulac_0621"/>
<reference evidence="2" key="1">
    <citation type="submission" date="2011-12" db="EMBL/GenBank/DDBJ databases">
        <title>The complete genome of chromosome of Sulfobacillus acidophilus DSM 10332.</title>
        <authorList>
            <person name="Lucas S."/>
            <person name="Han J."/>
            <person name="Lapidus A."/>
            <person name="Bruce D."/>
            <person name="Goodwin L."/>
            <person name="Pitluck S."/>
            <person name="Peters L."/>
            <person name="Kyrpides N."/>
            <person name="Mavromatis K."/>
            <person name="Ivanova N."/>
            <person name="Mikhailova N."/>
            <person name="Chertkov O."/>
            <person name="Saunders E."/>
            <person name="Detter J.C."/>
            <person name="Tapia R."/>
            <person name="Han C."/>
            <person name="Land M."/>
            <person name="Hauser L."/>
            <person name="Markowitz V."/>
            <person name="Cheng J.-F."/>
            <person name="Hugenholtz P."/>
            <person name="Woyke T."/>
            <person name="Wu D."/>
            <person name="Pukall R."/>
            <person name="Gehrich-Schroeter G."/>
            <person name="Schneider S."/>
            <person name="Klenk H.-P."/>
            <person name="Eisen J.A."/>
        </authorList>
    </citation>
    <scope>NUCLEOTIDE SEQUENCE [LARGE SCALE GENOMIC DNA]</scope>
    <source>
        <strain evidence="2">ATCC 700253 / DSM 10332 / NAL</strain>
    </source>
</reference>
<evidence type="ECO:0008006" key="3">
    <source>
        <dbReference type="Google" id="ProtNLM"/>
    </source>
</evidence>
<dbReference type="EMBL" id="CP003179">
    <property type="protein sequence ID" value="AEW04142.1"/>
    <property type="molecule type" value="Genomic_DNA"/>
</dbReference>
<dbReference type="AlphaFoldDB" id="G8TZX3"/>
<organism evidence="1 2">
    <name type="scientific">Sulfobacillus acidophilus (strain ATCC 700253 / DSM 10332 / NAL)</name>
    <dbReference type="NCBI Taxonomy" id="679936"/>
    <lineage>
        <taxon>Bacteria</taxon>
        <taxon>Bacillati</taxon>
        <taxon>Bacillota</taxon>
        <taxon>Clostridia</taxon>
        <taxon>Eubacteriales</taxon>
        <taxon>Clostridiales Family XVII. Incertae Sedis</taxon>
        <taxon>Sulfobacillus</taxon>
    </lineage>
</organism>
<name>G8TZX3_SULAD</name>
<sequence>MKTNYHVLREWFWTHVPEVLLNPPDGLDSMYLVGGAVRDSVMHSVPRDGDVVITRSSLPEAWRPFGHSNTFGGLKIPGPTMTWDVWPLADTWAMRVGTVPPQPERFPETCVFNVDAGIVHVLTGQAWDEPMIQGLRDRRLDIVLTEDLLQRNPTPYLNVAKAFWLQQRYGLRFSPRVDDYIAWVLSHAAEAPTRIWHEAVRHGYLEGIRGAMFRRYGAFQETAVSPF</sequence>
<dbReference type="SUPFAM" id="SSF81301">
    <property type="entry name" value="Nucleotidyltransferase"/>
    <property type="match status" value="1"/>
</dbReference>
<proteinExistence type="predicted"/>
<dbReference type="PATRIC" id="fig|679936.5.peg.666"/>
<evidence type="ECO:0000313" key="2">
    <source>
        <dbReference type="Proteomes" id="UP000005439"/>
    </source>
</evidence>
<gene>
    <name evidence="1" type="ordered locus">Sulac_0621</name>
</gene>
<dbReference type="Gene3D" id="3.30.460.10">
    <property type="entry name" value="Beta Polymerase, domain 2"/>
    <property type="match status" value="1"/>
</dbReference>
<dbReference type="HOGENOM" id="CLU_1219184_0_0_9"/>
<dbReference type="STRING" id="679936.Sulac_0621"/>
<dbReference type="InterPro" id="IPR043519">
    <property type="entry name" value="NT_sf"/>
</dbReference>